<feature type="compositionally biased region" description="Polar residues" evidence="1">
    <location>
        <begin position="34"/>
        <end position="52"/>
    </location>
</feature>
<protein>
    <submittedName>
        <fullName evidence="2">Uncharacterized protein</fullName>
    </submittedName>
</protein>
<sequence>MHAAIVLSACSSEKEEVTAKTPAKEKEKPEENQESILSESENTSLEVSQESLLNMPPGTLMDRLSYEEYIEEVGFNSPETDPELKNKMAPRLEELAKETTETDSIKKGLVVLLASPHYKDVIEKANAYEPDFEEPYLPDPAKSNGSRK</sequence>
<gene>
    <name evidence="2" type="ORF">DFO73_101856</name>
</gene>
<feature type="region of interest" description="Disordered" evidence="1">
    <location>
        <begin position="1"/>
        <end position="59"/>
    </location>
</feature>
<accession>A0A2V3A8V3</accession>
<name>A0A2V3A8V3_9BACI</name>
<organism evidence="2 3">
    <name type="scientific">Cytobacillus oceanisediminis</name>
    <dbReference type="NCBI Taxonomy" id="665099"/>
    <lineage>
        <taxon>Bacteria</taxon>
        <taxon>Bacillati</taxon>
        <taxon>Bacillota</taxon>
        <taxon>Bacilli</taxon>
        <taxon>Bacillales</taxon>
        <taxon>Bacillaceae</taxon>
        <taxon>Cytobacillus</taxon>
    </lineage>
</organism>
<comment type="caution">
    <text evidence="2">The sequence shown here is derived from an EMBL/GenBank/DDBJ whole genome shotgun (WGS) entry which is preliminary data.</text>
</comment>
<dbReference type="EMBL" id="QGTW01000001">
    <property type="protein sequence ID" value="PWW32591.1"/>
    <property type="molecule type" value="Genomic_DNA"/>
</dbReference>
<feature type="compositionally biased region" description="Basic and acidic residues" evidence="1">
    <location>
        <begin position="12"/>
        <end position="31"/>
    </location>
</feature>
<reference evidence="2 3" key="1">
    <citation type="submission" date="2018-05" db="EMBL/GenBank/DDBJ databases">
        <title>Freshwater and sediment microbial communities from various areas in North America, analyzing microbe dynamics in response to fracking.</title>
        <authorList>
            <person name="Lamendella R."/>
        </authorList>
    </citation>
    <scope>NUCLEOTIDE SEQUENCE [LARGE SCALE GENOMIC DNA]</scope>
    <source>
        <strain evidence="2 3">15_TX</strain>
    </source>
</reference>
<dbReference type="AlphaFoldDB" id="A0A2V3A8V3"/>
<dbReference type="RefSeq" id="WP_142669506.1">
    <property type="nucleotide sequence ID" value="NZ_QGTW01000001.1"/>
</dbReference>
<dbReference type="Proteomes" id="UP000247150">
    <property type="component" value="Unassembled WGS sequence"/>
</dbReference>
<feature type="region of interest" description="Disordered" evidence="1">
    <location>
        <begin position="127"/>
        <end position="148"/>
    </location>
</feature>
<evidence type="ECO:0000256" key="1">
    <source>
        <dbReference type="SAM" id="MobiDB-lite"/>
    </source>
</evidence>
<evidence type="ECO:0000313" key="2">
    <source>
        <dbReference type="EMBL" id="PWW32591.1"/>
    </source>
</evidence>
<proteinExistence type="predicted"/>
<dbReference type="OrthoDB" id="9783818at2"/>
<evidence type="ECO:0000313" key="3">
    <source>
        <dbReference type="Proteomes" id="UP000247150"/>
    </source>
</evidence>